<dbReference type="EMBL" id="BAAAZO010000001">
    <property type="protein sequence ID" value="GAA3595002.1"/>
    <property type="molecule type" value="Genomic_DNA"/>
</dbReference>
<evidence type="ECO:0000313" key="3">
    <source>
        <dbReference type="Proteomes" id="UP001501074"/>
    </source>
</evidence>
<gene>
    <name evidence="2" type="ORF">GCM10022223_07650</name>
</gene>
<sequence length="58" mass="6613">MTRTRPDHQGWMTAPHWAIRGMFGLRRNTRAARQRFTYARVGSESAGQPRSGRENPSG</sequence>
<protein>
    <submittedName>
        <fullName evidence="2">Uncharacterized protein</fullName>
    </submittedName>
</protein>
<accession>A0ABP6Z1E4</accession>
<comment type="caution">
    <text evidence="2">The sequence shown here is derived from an EMBL/GenBank/DDBJ whole genome shotgun (WGS) entry which is preliminary data.</text>
</comment>
<dbReference type="Proteomes" id="UP001501074">
    <property type="component" value="Unassembled WGS sequence"/>
</dbReference>
<proteinExistence type="predicted"/>
<name>A0ABP6Z1E4_9ACTN</name>
<evidence type="ECO:0000313" key="2">
    <source>
        <dbReference type="EMBL" id="GAA3595002.1"/>
    </source>
</evidence>
<organism evidence="2 3">
    <name type="scientific">Kineosporia mesophila</name>
    <dbReference type="NCBI Taxonomy" id="566012"/>
    <lineage>
        <taxon>Bacteria</taxon>
        <taxon>Bacillati</taxon>
        <taxon>Actinomycetota</taxon>
        <taxon>Actinomycetes</taxon>
        <taxon>Kineosporiales</taxon>
        <taxon>Kineosporiaceae</taxon>
        <taxon>Kineosporia</taxon>
    </lineage>
</organism>
<keyword evidence="3" id="KW-1185">Reference proteome</keyword>
<feature type="region of interest" description="Disordered" evidence="1">
    <location>
        <begin position="38"/>
        <end position="58"/>
    </location>
</feature>
<evidence type="ECO:0000256" key="1">
    <source>
        <dbReference type="SAM" id="MobiDB-lite"/>
    </source>
</evidence>
<reference evidence="3" key="1">
    <citation type="journal article" date="2019" name="Int. J. Syst. Evol. Microbiol.">
        <title>The Global Catalogue of Microorganisms (GCM) 10K type strain sequencing project: providing services to taxonomists for standard genome sequencing and annotation.</title>
        <authorList>
            <consortium name="The Broad Institute Genomics Platform"/>
            <consortium name="The Broad Institute Genome Sequencing Center for Infectious Disease"/>
            <person name="Wu L."/>
            <person name="Ma J."/>
        </authorList>
    </citation>
    <scope>NUCLEOTIDE SEQUENCE [LARGE SCALE GENOMIC DNA]</scope>
    <source>
        <strain evidence="3">JCM 16902</strain>
    </source>
</reference>